<protein>
    <submittedName>
        <fullName evidence="10">Uncharacterized protein</fullName>
    </submittedName>
</protein>
<dbReference type="Pfam" id="PF05182">
    <property type="entry name" value="Fip1"/>
    <property type="match status" value="1"/>
</dbReference>
<evidence type="ECO:0000256" key="4">
    <source>
        <dbReference type="ARBA" id="ARBA00022737"/>
    </source>
</evidence>
<feature type="compositionally biased region" description="Basic and acidic residues" evidence="7">
    <location>
        <begin position="333"/>
        <end position="365"/>
    </location>
</feature>
<dbReference type="GO" id="GO:0009507">
    <property type="term" value="C:chloroplast"/>
    <property type="evidence" value="ECO:0000318"/>
    <property type="project" value="GO_Central"/>
</dbReference>
<organism evidence="10 11">
    <name type="scientific">Sorghum bicolor</name>
    <name type="common">Sorghum</name>
    <name type="synonym">Sorghum vulgare</name>
    <dbReference type="NCBI Taxonomy" id="4558"/>
    <lineage>
        <taxon>Eukaryota</taxon>
        <taxon>Viridiplantae</taxon>
        <taxon>Streptophyta</taxon>
        <taxon>Embryophyta</taxon>
        <taxon>Tracheophyta</taxon>
        <taxon>Spermatophyta</taxon>
        <taxon>Magnoliopsida</taxon>
        <taxon>Liliopsida</taxon>
        <taxon>Poales</taxon>
        <taxon>Poaceae</taxon>
        <taxon>PACMAD clade</taxon>
        <taxon>Panicoideae</taxon>
        <taxon>Andropogonodae</taxon>
        <taxon>Andropogoneae</taxon>
        <taxon>Sorghinae</taxon>
        <taxon>Sorghum</taxon>
    </lineage>
</organism>
<dbReference type="PANTHER" id="PTHR44917">
    <property type="entry name" value="PROTEIN HIGH CHLOROPHYLL FLUORESCENT 107"/>
    <property type="match status" value="1"/>
</dbReference>
<feature type="repeat" description="TPR" evidence="6">
    <location>
        <begin position="1147"/>
        <end position="1180"/>
    </location>
</feature>
<keyword evidence="6" id="KW-0802">TPR repeat</keyword>
<evidence type="ECO:0000313" key="10">
    <source>
        <dbReference type="EMBL" id="OQU92709.1"/>
    </source>
</evidence>
<feature type="region of interest" description="Disordered" evidence="7">
    <location>
        <begin position="184"/>
        <end position="225"/>
    </location>
</feature>
<feature type="region of interest" description="Disordered" evidence="7">
    <location>
        <begin position="949"/>
        <end position="968"/>
    </location>
</feature>
<evidence type="ECO:0000259" key="9">
    <source>
        <dbReference type="Pfam" id="PF23231"/>
    </source>
</evidence>
<sequence length="1518" mass="172778">MGQIDRGHQHVFQRDYNFSLPRNGTIFDIDIEAFQQKPWRQQGVDLTDYFNFSLDEEGWRKYWCSMLSTTLLFVQKKLRLGARSLVNETSGLEQESYKLKSVKAMSKVANGSGSEGRNGLGKPKGRAIHVEGSACERVPSADLWRPIQRDSDVVIQVNMTLSPSNHSTLDDSSKLNHKGVATERVVDKEVHDGGSSEGVGSKLDRRDSYFARDQSRSPDYSDMLSGESKENLYFKRSDRHSDFRDFFEDTKLKDEHVKFDFNCYSSRSDREDSESCSRGYTPSADDRKVSSKLLWRGEAPFAGQDKSSKLFVGCNSDRDVKSRHETRKGQRRHNLDDRRNAIFVEKEKPTDSYPSRYDRKYEKRRSSSSSLRTNYHNSVRNQSYEQRYSPLERIALKNDEHYFSNESNYHRRQSLSCDISEGEDVDECFSSANEWQRDRDHIYHSMVKTDMPDADDGQMYRERYSQEKRRAIHDRSMDVEFSHYTDYRICEWQSPVRGRYRDKGRFAKSNDWHFRHANHLELYPGLNNSERDRPATGFSSMSSRSRCINNKKVRNAKMAQNDCHGYHQKNKQHDSSFCIGNSRSALRTDTFAETGRFVLPIKRKLHSDLGSVDQKTLADLPLLKGRRLMHGQSIVSDRRIYALKLHKSTEKINTEAICSSLDMRNSNTVSNICVGRRHELDNADNIHLNDRKIKFERQGNELRRVIENNQKGHHPVDRDLHASGHKHVHQKPWKQNMGHHHSGNQDLDKSADQKWLNEDVEVEEGELIEEDHHDIISKSKLKPRNVVLKSVIETGSAEQLQVNNTMSKDAACNNRATRECDDKHILEAGKCFHVYNLRSAVSRCPVHSVCDCEREERTFGLVRRRTRDQLHCQENLKKAETTRWCSLPTRGVGKRSTRARPASMAMRLLSPSTPPPLFPSPGPKAPASVSASSSSYLSVRLRRARAASAASGAAASGGSDRDGGRFEGEAMSGAFDRGLAEIARKVPLFEPAADGELAAAAGERPLPINLELWLYRVKVHTRKFEFPEAEKLLDKCISFWPEDGRPYVALGKLFSKQSRYDKARAVYERGCQATQGENPYIWQCWAVLESKGGNIRRARELFDAATVADAKHIAAWHGWAILEIKQGNIKKARNLLGKALKYCGGNEYIYQTLALLEAKAERFEQARTLFEQATQSNPKSCASWLAWAQVEMRAGNNTMARNLFEKAVQASPKNRFSWHVWALFEANEGNIDSARKLLKIGHAVNPKDPVILQSLALLEYNFSSANVARVLFRKASQIDPRHQPVWIAWGWMEWKEGNARTARALYQRALSVNSTNECAARCLQAWGVLEQRAGNYTAARRLLRSSLNINSQSEVTWMTWAALEEEQGDPVRAEEIRNLYFQQRTEVVDDASWVMGFLDIIDPALDSVKKLLNLDQPSGPTRQDDVKSTARSSAARESSETSAAVGSDTPGLTSNDAGNNGREATRTPTNDFDLDRFIKKRLALDPAELDAVLEGSDPRGVVSQRRKQRLPRKPLPVP</sequence>
<dbReference type="SUPFAM" id="SSF48452">
    <property type="entry name" value="TPR-like"/>
    <property type="match status" value="2"/>
</dbReference>
<proteinExistence type="inferred from homology"/>
<feature type="region of interest" description="Disordered" evidence="7">
    <location>
        <begin position="1488"/>
        <end position="1518"/>
    </location>
</feature>
<dbReference type="InterPro" id="IPR019734">
    <property type="entry name" value="TPR_rpt"/>
</dbReference>
<dbReference type="InParanoid" id="A0A1Z5SA45"/>
<evidence type="ECO:0000256" key="5">
    <source>
        <dbReference type="ARBA" id="ARBA00023242"/>
    </source>
</evidence>
<dbReference type="GO" id="GO:0003729">
    <property type="term" value="F:mRNA binding"/>
    <property type="evidence" value="ECO:0007669"/>
    <property type="project" value="InterPro"/>
</dbReference>
<dbReference type="FunFam" id="1.25.40.10:FF:001264">
    <property type="entry name" value="High chlorophyll fluorescent 107"/>
    <property type="match status" value="1"/>
</dbReference>
<dbReference type="InterPro" id="IPR044624">
    <property type="entry name" value="Mbb1-like"/>
</dbReference>
<accession>A0A1Z5SA45</accession>
<keyword evidence="4" id="KW-0677">Repeat</keyword>
<evidence type="ECO:0000256" key="1">
    <source>
        <dbReference type="ARBA" id="ARBA00004123"/>
    </source>
</evidence>
<dbReference type="Pfam" id="PF23231">
    <property type="entry name" value="HAT_Syf1_CNRKL1_C"/>
    <property type="match status" value="1"/>
</dbReference>
<evidence type="ECO:0000256" key="6">
    <source>
        <dbReference type="PROSITE-ProRule" id="PRU00339"/>
    </source>
</evidence>
<feature type="region of interest" description="Disordered" evidence="7">
    <location>
        <begin position="319"/>
        <end position="386"/>
    </location>
</feature>
<feature type="domain" description="Pre-mRNA polyadenylation factor Fip1" evidence="8">
    <location>
        <begin position="28"/>
        <end position="63"/>
    </location>
</feature>
<feature type="domain" description="Pre-mRNA-splicing factor Syf1/CRNKL1-like C-terminal HAT-repeats" evidence="9">
    <location>
        <begin position="1011"/>
        <end position="1245"/>
    </location>
</feature>
<dbReference type="InterPro" id="IPR055430">
    <property type="entry name" value="HAT_Syf1_CNRKL1_C"/>
</dbReference>
<dbReference type="Gene3D" id="1.25.40.10">
    <property type="entry name" value="Tetratricopeptide repeat domain"/>
    <property type="match status" value="2"/>
</dbReference>
<dbReference type="SMART" id="SM00028">
    <property type="entry name" value="TPR"/>
    <property type="match status" value="9"/>
</dbReference>
<reference evidence="10 11" key="1">
    <citation type="journal article" date="2009" name="Nature">
        <title>The Sorghum bicolor genome and the diversification of grasses.</title>
        <authorList>
            <person name="Paterson A.H."/>
            <person name="Bowers J.E."/>
            <person name="Bruggmann R."/>
            <person name="Dubchak I."/>
            <person name="Grimwood J."/>
            <person name="Gundlach H."/>
            <person name="Haberer G."/>
            <person name="Hellsten U."/>
            <person name="Mitros T."/>
            <person name="Poliakov A."/>
            <person name="Schmutz J."/>
            <person name="Spannagl M."/>
            <person name="Tang H."/>
            <person name="Wang X."/>
            <person name="Wicker T."/>
            <person name="Bharti A.K."/>
            <person name="Chapman J."/>
            <person name="Feltus F.A."/>
            <person name="Gowik U."/>
            <person name="Grigoriev I.V."/>
            <person name="Lyons E."/>
            <person name="Maher C.A."/>
            <person name="Martis M."/>
            <person name="Narechania A."/>
            <person name="Otillar R.P."/>
            <person name="Penning B.W."/>
            <person name="Salamov A.A."/>
            <person name="Wang Y."/>
            <person name="Zhang L."/>
            <person name="Carpita N.C."/>
            <person name="Freeling M."/>
            <person name="Gingle A.R."/>
            <person name="Hash C.T."/>
            <person name="Keller B."/>
            <person name="Klein P."/>
            <person name="Kresovich S."/>
            <person name="McCann M.C."/>
            <person name="Ming R."/>
            <person name="Peterson D.G."/>
            <person name="Mehboob-ur-Rahman"/>
            <person name="Ware D."/>
            <person name="Westhoff P."/>
            <person name="Mayer K.F."/>
            <person name="Messing J."/>
            <person name="Rokhsar D.S."/>
        </authorList>
    </citation>
    <scope>NUCLEOTIDE SEQUENCE [LARGE SCALE GENOMIC DNA]</scope>
    <source>
        <strain evidence="11">cv. BTx623</strain>
    </source>
</reference>
<dbReference type="ExpressionAtlas" id="A0A1Z5SA45">
    <property type="expression patterns" value="baseline and differential"/>
</dbReference>
<dbReference type="EMBL" id="CM000760">
    <property type="protein sequence ID" value="OQU92709.1"/>
    <property type="molecule type" value="Genomic_DNA"/>
</dbReference>
<dbReference type="GO" id="GO:0006397">
    <property type="term" value="P:mRNA processing"/>
    <property type="evidence" value="ECO:0000318"/>
    <property type="project" value="GO_Central"/>
</dbReference>
<dbReference type="GO" id="GO:0006417">
    <property type="term" value="P:regulation of translation"/>
    <property type="evidence" value="ECO:0000318"/>
    <property type="project" value="GO_Central"/>
</dbReference>
<feature type="region of interest" description="Disordered" evidence="7">
    <location>
        <begin position="266"/>
        <end position="285"/>
    </location>
</feature>
<feature type="region of interest" description="Disordered" evidence="7">
    <location>
        <begin position="708"/>
        <end position="749"/>
    </location>
</feature>
<dbReference type="InterPro" id="IPR011990">
    <property type="entry name" value="TPR-like_helical_dom_sf"/>
</dbReference>
<feature type="compositionally biased region" description="Basic and acidic residues" evidence="7">
    <location>
        <begin position="202"/>
        <end position="216"/>
    </location>
</feature>
<feature type="compositionally biased region" description="Basic and acidic residues" evidence="7">
    <location>
        <begin position="959"/>
        <end position="968"/>
    </location>
</feature>
<gene>
    <name evidence="10" type="ORF">SORBI_3001G394800</name>
</gene>
<dbReference type="Gramene" id="OQU92709">
    <property type="protein sequence ID" value="OQU92709"/>
    <property type="gene ID" value="SORBI_3001G394800"/>
</dbReference>
<dbReference type="GO" id="GO:0003727">
    <property type="term" value="F:single-stranded RNA binding"/>
    <property type="evidence" value="ECO:0000318"/>
    <property type="project" value="GO_Central"/>
</dbReference>
<dbReference type="eggNOG" id="ENOG502SC3K">
    <property type="taxonomic scope" value="Eukaryota"/>
</dbReference>
<dbReference type="GO" id="GO:0005634">
    <property type="term" value="C:nucleus"/>
    <property type="evidence" value="ECO:0007669"/>
    <property type="project" value="UniProtKB-SubCell"/>
</dbReference>
<dbReference type="Proteomes" id="UP000000768">
    <property type="component" value="Chromosome 1"/>
</dbReference>
<evidence type="ECO:0000256" key="2">
    <source>
        <dbReference type="ARBA" id="ARBA00007459"/>
    </source>
</evidence>
<feature type="compositionally biased region" description="Low complexity" evidence="7">
    <location>
        <begin position="949"/>
        <end position="958"/>
    </location>
</feature>
<keyword evidence="11" id="KW-1185">Reference proteome</keyword>
<feature type="compositionally biased region" description="Basic and acidic residues" evidence="7">
    <location>
        <begin position="184"/>
        <end position="194"/>
    </location>
</feature>
<evidence type="ECO:0000256" key="3">
    <source>
        <dbReference type="ARBA" id="ARBA00022664"/>
    </source>
</evidence>
<dbReference type="STRING" id="4558.A0A1Z5SA45"/>
<feature type="compositionally biased region" description="Basic residues" evidence="7">
    <location>
        <begin position="723"/>
        <end position="742"/>
    </location>
</feature>
<dbReference type="InterPro" id="IPR003107">
    <property type="entry name" value="HAT"/>
</dbReference>
<feature type="region of interest" description="Disordered" evidence="7">
    <location>
        <begin position="525"/>
        <end position="544"/>
    </location>
</feature>
<comment type="subcellular location">
    <subcellularLocation>
        <location evidence="1">Nucleus</location>
    </subcellularLocation>
</comment>
<reference evidence="11" key="2">
    <citation type="journal article" date="2018" name="Plant J.">
        <title>The Sorghum bicolor reference genome: improved assembly, gene annotations, a transcriptome atlas, and signatures of genome organization.</title>
        <authorList>
            <person name="McCormick R.F."/>
            <person name="Truong S.K."/>
            <person name="Sreedasyam A."/>
            <person name="Jenkins J."/>
            <person name="Shu S."/>
            <person name="Sims D."/>
            <person name="Kennedy M."/>
            <person name="Amirebrahimi M."/>
            <person name="Weers B.D."/>
            <person name="McKinley B."/>
            <person name="Mattison A."/>
            <person name="Morishige D.T."/>
            <person name="Grimwood J."/>
            <person name="Schmutz J."/>
            <person name="Mullet J.E."/>
        </authorList>
    </citation>
    <scope>NUCLEOTIDE SEQUENCE [LARGE SCALE GENOMIC DNA]</scope>
    <source>
        <strain evidence="11">cv. BTx623</strain>
    </source>
</reference>
<evidence type="ECO:0000259" key="8">
    <source>
        <dbReference type="Pfam" id="PF05182"/>
    </source>
</evidence>
<keyword evidence="5" id="KW-0539">Nucleus</keyword>
<dbReference type="InterPro" id="IPR007854">
    <property type="entry name" value="Fip1_dom"/>
</dbReference>
<feature type="compositionally biased region" description="Polar residues" evidence="7">
    <location>
        <begin position="373"/>
        <end position="386"/>
    </location>
</feature>
<comment type="similarity">
    <text evidence="2">Belongs to the FIP1 family.</text>
</comment>
<keyword evidence="3" id="KW-0507">mRNA processing</keyword>
<feature type="compositionally biased region" description="Low complexity" evidence="7">
    <location>
        <begin position="1429"/>
        <end position="1444"/>
    </location>
</feature>
<dbReference type="SMART" id="SM00386">
    <property type="entry name" value="HAT"/>
    <property type="match status" value="9"/>
</dbReference>
<evidence type="ECO:0000256" key="7">
    <source>
        <dbReference type="SAM" id="MobiDB-lite"/>
    </source>
</evidence>
<dbReference type="PANTHER" id="PTHR44917:SF1">
    <property type="entry name" value="PROTEIN HIGH CHLOROPHYLL FLUORESCENT 107"/>
    <property type="match status" value="1"/>
</dbReference>
<name>A0A1Z5SA45_SORBI</name>
<evidence type="ECO:0000313" key="11">
    <source>
        <dbReference type="Proteomes" id="UP000000768"/>
    </source>
</evidence>
<feature type="region of interest" description="Disordered" evidence="7">
    <location>
        <begin position="1414"/>
        <end position="1472"/>
    </location>
</feature>
<dbReference type="PROSITE" id="PS50005">
    <property type="entry name" value="TPR"/>
    <property type="match status" value="1"/>
</dbReference>